<dbReference type="STRING" id="156980.SAMN04489745_1426"/>
<dbReference type="Gene3D" id="3.30.420.10">
    <property type="entry name" value="Ribonuclease H-like superfamily/Ribonuclease H"/>
    <property type="match status" value="1"/>
</dbReference>
<keyword evidence="3" id="KW-0269">Exonuclease</keyword>
<dbReference type="InterPro" id="IPR012337">
    <property type="entry name" value="RNaseH-like_sf"/>
</dbReference>
<keyword evidence="1" id="KW-0540">Nuclease</keyword>
<gene>
    <name evidence="5" type="ORF">SAMN04489745_1426</name>
</gene>
<sequence>MSSTQRNESIWNAGPRAAFDVETTGKNSRAARIVTASLIVVDAKGDVLQEHEWLADPGVEIPAEAAEVHGITTAKARAEGRPAAAVVLELRNTIQELFDAGTPVMAFNANYDFTVLAAECARHGIPQVTRFPVLDPFIINKQVDRYRKGTRTLGALCEEYGVRLDNAHTSAADALATVRLLDAMAQKFPKIVMPTASLHRLQIEWAAAQAADFQQYLRRTKPTAVIEGEWPVLPPEEPERGGF</sequence>
<dbReference type="GO" id="GO:0005829">
    <property type="term" value="C:cytosol"/>
    <property type="evidence" value="ECO:0007669"/>
    <property type="project" value="TreeGrafter"/>
</dbReference>
<dbReference type="GO" id="GO:0008408">
    <property type="term" value="F:3'-5' exonuclease activity"/>
    <property type="evidence" value="ECO:0007669"/>
    <property type="project" value="TreeGrafter"/>
</dbReference>
<reference evidence="5 6" key="1">
    <citation type="submission" date="2016-10" db="EMBL/GenBank/DDBJ databases">
        <authorList>
            <person name="de Groot N.N."/>
        </authorList>
    </citation>
    <scope>NUCLEOTIDE SEQUENCE [LARGE SCALE GENOMIC DNA]</scope>
    <source>
        <strain evidence="5 6">DSM 10495</strain>
    </source>
</reference>
<dbReference type="SUPFAM" id="SSF53098">
    <property type="entry name" value="Ribonuclease H-like"/>
    <property type="match status" value="1"/>
</dbReference>
<evidence type="ECO:0000256" key="1">
    <source>
        <dbReference type="ARBA" id="ARBA00022722"/>
    </source>
</evidence>
<dbReference type="PANTHER" id="PTHR30231">
    <property type="entry name" value="DNA POLYMERASE III SUBUNIT EPSILON"/>
    <property type="match status" value="1"/>
</dbReference>
<dbReference type="InterPro" id="IPR013520">
    <property type="entry name" value="Ribonucl_H"/>
</dbReference>
<protein>
    <submittedName>
        <fullName evidence="5">DNA polymerase-3 subunit epsilon</fullName>
    </submittedName>
</protein>
<organism evidence="5 6">
    <name type="scientific">Arthrobacter woluwensis</name>
    <dbReference type="NCBI Taxonomy" id="156980"/>
    <lineage>
        <taxon>Bacteria</taxon>
        <taxon>Bacillati</taxon>
        <taxon>Actinomycetota</taxon>
        <taxon>Actinomycetes</taxon>
        <taxon>Micrococcales</taxon>
        <taxon>Micrococcaceae</taxon>
        <taxon>Arthrobacter</taxon>
    </lineage>
</organism>
<dbReference type="RefSeq" id="WP_066211141.1">
    <property type="nucleotide sequence ID" value="NZ_FNSN01000003.1"/>
</dbReference>
<dbReference type="Proteomes" id="UP000182652">
    <property type="component" value="Unassembled WGS sequence"/>
</dbReference>
<keyword evidence="6" id="KW-1185">Reference proteome</keyword>
<dbReference type="EMBL" id="FNSN01000003">
    <property type="protein sequence ID" value="SEB85424.1"/>
    <property type="molecule type" value="Genomic_DNA"/>
</dbReference>
<dbReference type="PANTHER" id="PTHR30231:SF4">
    <property type="entry name" value="PROTEIN NEN2"/>
    <property type="match status" value="1"/>
</dbReference>
<evidence type="ECO:0000256" key="2">
    <source>
        <dbReference type="ARBA" id="ARBA00022801"/>
    </source>
</evidence>
<dbReference type="Pfam" id="PF00929">
    <property type="entry name" value="RNase_T"/>
    <property type="match status" value="1"/>
</dbReference>
<dbReference type="SMART" id="SM00479">
    <property type="entry name" value="EXOIII"/>
    <property type="match status" value="1"/>
</dbReference>
<dbReference type="GO" id="GO:0003676">
    <property type="term" value="F:nucleic acid binding"/>
    <property type="evidence" value="ECO:0007669"/>
    <property type="project" value="InterPro"/>
</dbReference>
<keyword evidence="2" id="KW-0378">Hydrolase</keyword>
<proteinExistence type="predicted"/>
<dbReference type="InterPro" id="IPR036397">
    <property type="entry name" value="RNaseH_sf"/>
</dbReference>
<evidence type="ECO:0000259" key="4">
    <source>
        <dbReference type="SMART" id="SM00479"/>
    </source>
</evidence>
<evidence type="ECO:0000256" key="3">
    <source>
        <dbReference type="ARBA" id="ARBA00022839"/>
    </source>
</evidence>
<dbReference type="AlphaFoldDB" id="A0A1H4MRL7"/>
<name>A0A1H4MRL7_9MICC</name>
<dbReference type="CDD" id="cd06127">
    <property type="entry name" value="DEDDh"/>
    <property type="match status" value="1"/>
</dbReference>
<evidence type="ECO:0000313" key="5">
    <source>
        <dbReference type="EMBL" id="SEB85424.1"/>
    </source>
</evidence>
<accession>A0A1H4MRL7</accession>
<feature type="domain" description="Exonuclease" evidence="4">
    <location>
        <begin position="15"/>
        <end position="190"/>
    </location>
</feature>
<dbReference type="NCBIfam" id="NF005927">
    <property type="entry name" value="PRK07942.1"/>
    <property type="match status" value="1"/>
</dbReference>
<evidence type="ECO:0000313" key="6">
    <source>
        <dbReference type="Proteomes" id="UP000182652"/>
    </source>
</evidence>